<dbReference type="OrthoDB" id="10251809at2759"/>
<evidence type="ECO:0000313" key="4">
    <source>
        <dbReference type="EnsemblPlants" id="AUR62006742-RA:cds"/>
    </source>
</evidence>
<feature type="compositionally biased region" description="Low complexity" evidence="3">
    <location>
        <begin position="397"/>
        <end position="412"/>
    </location>
</feature>
<evidence type="ECO:0000256" key="2">
    <source>
        <dbReference type="ARBA" id="ARBA00022737"/>
    </source>
</evidence>
<dbReference type="OMA" id="PDCSHHA"/>
<organism evidence="4 5">
    <name type="scientific">Chenopodium quinoa</name>
    <name type="common">Quinoa</name>
    <dbReference type="NCBI Taxonomy" id="63459"/>
    <lineage>
        <taxon>Eukaryota</taxon>
        <taxon>Viridiplantae</taxon>
        <taxon>Streptophyta</taxon>
        <taxon>Embryophyta</taxon>
        <taxon>Tracheophyta</taxon>
        <taxon>Spermatophyta</taxon>
        <taxon>Magnoliopsida</taxon>
        <taxon>eudicotyledons</taxon>
        <taxon>Gunneridae</taxon>
        <taxon>Pentapetalae</taxon>
        <taxon>Caryophyllales</taxon>
        <taxon>Chenopodiaceae</taxon>
        <taxon>Chenopodioideae</taxon>
        <taxon>Atripliceae</taxon>
        <taxon>Chenopodium</taxon>
    </lineage>
</organism>
<evidence type="ECO:0000256" key="3">
    <source>
        <dbReference type="SAM" id="MobiDB-lite"/>
    </source>
</evidence>
<accession>A0A803L4F3</accession>
<dbReference type="RefSeq" id="XP_021734449.1">
    <property type="nucleotide sequence ID" value="XM_021878757.1"/>
</dbReference>
<protein>
    <submittedName>
        <fullName evidence="4">Uncharacterized protein</fullName>
    </submittedName>
</protein>
<evidence type="ECO:0000313" key="5">
    <source>
        <dbReference type="Proteomes" id="UP000596660"/>
    </source>
</evidence>
<keyword evidence="5" id="KW-1185">Reference proteome</keyword>
<dbReference type="EnsemblPlants" id="AUR62006742-RA">
    <property type="protein sequence ID" value="AUR62006742-RA:cds"/>
    <property type="gene ID" value="AUR62006742"/>
</dbReference>
<reference evidence="4" key="2">
    <citation type="submission" date="2021-03" db="UniProtKB">
        <authorList>
            <consortium name="EnsemblPlants"/>
        </authorList>
    </citation>
    <scope>IDENTIFICATION</scope>
</reference>
<dbReference type="AlphaFoldDB" id="A0A803L4F3"/>
<keyword evidence="2" id="KW-0677">Repeat</keyword>
<dbReference type="Pfam" id="PF24681">
    <property type="entry name" value="Kelch_KLHDC2_KLHL20_DRC7"/>
    <property type="match status" value="2"/>
</dbReference>
<feature type="compositionally biased region" description="Basic and acidic residues" evidence="3">
    <location>
        <begin position="361"/>
        <end position="374"/>
    </location>
</feature>
<dbReference type="KEGG" id="cqi:110701170"/>
<gene>
    <name evidence="4" type="primary">LOC110701170</name>
</gene>
<dbReference type="PANTHER" id="PTHR46228">
    <property type="entry name" value="KELCH DOMAIN-CONTAINING PROTEIN"/>
    <property type="match status" value="1"/>
</dbReference>
<reference evidence="4" key="1">
    <citation type="journal article" date="2017" name="Nature">
        <title>The genome of Chenopodium quinoa.</title>
        <authorList>
            <person name="Jarvis D.E."/>
            <person name="Ho Y.S."/>
            <person name="Lightfoot D.J."/>
            <person name="Schmoeckel S.M."/>
            <person name="Li B."/>
            <person name="Borm T.J.A."/>
            <person name="Ohyanagi H."/>
            <person name="Mineta K."/>
            <person name="Michell C.T."/>
            <person name="Saber N."/>
            <person name="Kharbatia N.M."/>
            <person name="Rupper R.R."/>
            <person name="Sharp A.R."/>
            <person name="Dally N."/>
            <person name="Boughton B.A."/>
            <person name="Woo Y.H."/>
            <person name="Gao G."/>
            <person name="Schijlen E.G.W.M."/>
            <person name="Guo X."/>
            <person name="Momin A.A."/>
            <person name="Negrao S."/>
            <person name="Al-Babili S."/>
            <person name="Gehring C."/>
            <person name="Roessner U."/>
            <person name="Jung C."/>
            <person name="Murphy K."/>
            <person name="Arold S.T."/>
            <person name="Gojobori T."/>
            <person name="van der Linden C.G."/>
            <person name="van Loo E.N."/>
            <person name="Jellen E.N."/>
            <person name="Maughan P.J."/>
            <person name="Tester M."/>
        </authorList>
    </citation>
    <scope>NUCLEOTIDE SEQUENCE [LARGE SCALE GENOMIC DNA]</scope>
    <source>
        <strain evidence="4">cv. PI 614886</strain>
    </source>
</reference>
<dbReference type="InterPro" id="IPR015915">
    <property type="entry name" value="Kelch-typ_b-propeller"/>
</dbReference>
<dbReference type="PANTHER" id="PTHR46228:SF2">
    <property type="entry name" value="KELCH REPEAT PROTEIN (AFU_ORTHOLOGUE AFUA_4G14350)"/>
    <property type="match status" value="1"/>
</dbReference>
<sequence length="626" mass="68580">MGSLGSYEGIEAKKAMWLYPKVVGSNPSERWGHTSCFYQGHVYVFGGCCGGMHYSDVLVLNLDTVCWTTLVTTGKGPGPRDSHSATLWGNKIIVFGGTNGSKKVNDLHILDLDSKEWIQPLCSGAYPSARESHTATLVGDDQLLVFGGSGEGVGNYLNDLHFLDLKTMTWTSPILKGDAPPPRDSHICVVVGRKVFVYGGDCGDRYHGDVDVFDIDTLMWSRLEVRGASPGMRAGHAAVRIGTKVYVIGGVGDKRYYNDAWVLDTMLCSWSMLEICGQPPQGRFSHTAIVIDSDIAVYGGCGEDERPLGELLILQLGNEHPNGRYNISMCKSFGNQRNQRRRRGQSDTQRQKTMLLGSCIETEKTDANELDTTHTKRRRTIHANTWERETEQEEHSLSVSQNSSPSQSDQEQTTVQNPTSSTPIPQSFPFHSINQPNKPPRQTPQNLPDVYILGEHRPNQRPAHSLQLSHAVKSEVEFLTAEGRHLNQSISQNLIGAEVHGKVDGSFDSGYLMTANVNGRIFRGVLFAPGPNTLCKGANRSQNSFGQIPGAQQCTNSNRGSPFGKSSIFKPLKNPGAGFSHEIGHGNMDRPSPIFQALPRKDQVLRERSDLQGVVLSLGGPGSSHV</sequence>
<dbReference type="Gene3D" id="2.120.10.80">
    <property type="entry name" value="Kelch-type beta propeller"/>
    <property type="match status" value="2"/>
</dbReference>
<feature type="compositionally biased region" description="Polar residues" evidence="3">
    <location>
        <begin position="413"/>
        <end position="425"/>
    </location>
</feature>
<evidence type="ECO:0000256" key="1">
    <source>
        <dbReference type="ARBA" id="ARBA00022441"/>
    </source>
</evidence>
<proteinExistence type="predicted"/>
<feature type="region of interest" description="Disordered" evidence="3">
    <location>
        <begin position="333"/>
        <end position="448"/>
    </location>
</feature>
<name>A0A803L4F3_CHEQI</name>
<feature type="compositionally biased region" description="Basic and acidic residues" evidence="3">
    <location>
        <begin position="385"/>
        <end position="396"/>
    </location>
</feature>
<dbReference type="GeneID" id="110701170"/>
<keyword evidence="1" id="KW-0880">Kelch repeat</keyword>
<dbReference type="Proteomes" id="UP000596660">
    <property type="component" value="Unplaced"/>
</dbReference>
<dbReference type="Gramene" id="AUR62006742-RA">
    <property type="protein sequence ID" value="AUR62006742-RA:cds"/>
    <property type="gene ID" value="AUR62006742"/>
</dbReference>
<dbReference type="SUPFAM" id="SSF117281">
    <property type="entry name" value="Kelch motif"/>
    <property type="match status" value="2"/>
</dbReference>